<dbReference type="EC" id="2.4.1.17" evidence="5"/>
<sequence>MEKMKICWVLFSIMLAIGDASKILVVYPFPSRSHANLGDGIVRNMLKAGHEVTYITPFEFKNAPPSLRQIDVSNLIDLMPKGLLTIKALMDGNNISLNIAFMTYMVTEIFKGMILNENVQKILTDPNEKFDLVIAEWMMSEIPAGIGAVYDCPFIWISSVEIHWILLRFIDQAPNPAFTVDIMTTYTPPLNFVQRAIELWNQVKLTVLNYVILDRIQDNVYSTYLAPIVEKRGRKAPTLDELRYNVSMIFSNAYVDTSSALSLPQSHKYIGGYHIDEKVKPLPEDLQKLMDGAKNGVIYFSMGSNLKSADMPDELKATLVEMFASLPYTVLWKFEEVFPNLPSNIHILKWAPQQSILAHPNLRVFITHGGLLSTTETVHFGVPIIGIPVFADQFINVHRAEIRGFAKRVDLSYTMAGELKKAILEVVSDKRYAEKAKELSFIHHDRPVKPGDELIHWVNHVIRTRGARHLRSPALGVPFYQKMFLDLAVVLTIVLALSYILLKRAWRYFRSGKSKSSKKNN</sequence>
<comment type="subcellular location">
    <subcellularLocation>
        <location evidence="5">Membrane</location>
        <topology evidence="5">Single-pass membrane protein</topology>
    </subcellularLocation>
</comment>
<dbReference type="InterPro" id="IPR002213">
    <property type="entry name" value="UDP_glucos_trans"/>
</dbReference>
<comment type="similarity">
    <text evidence="1 4">Belongs to the UDP-glycosyltransferase family.</text>
</comment>
<dbReference type="CDD" id="cd03784">
    <property type="entry name" value="GT1_Gtf-like"/>
    <property type="match status" value="1"/>
</dbReference>
<keyword evidence="5" id="KW-0732">Signal</keyword>
<dbReference type="Proteomes" id="UP000249218">
    <property type="component" value="Unassembled WGS sequence"/>
</dbReference>
<proteinExistence type="inferred from homology"/>
<dbReference type="OrthoDB" id="5835829at2759"/>
<keyword evidence="5" id="KW-0472">Membrane</keyword>
<evidence type="ECO:0000313" key="6">
    <source>
        <dbReference type="EMBL" id="PZC77366.1"/>
    </source>
</evidence>
<feature type="chain" id="PRO_5015796909" description="UDP-glucuronosyltransferase" evidence="5">
    <location>
        <begin position="21"/>
        <end position="521"/>
    </location>
</feature>
<evidence type="ECO:0000313" key="7">
    <source>
        <dbReference type="Proteomes" id="UP000249218"/>
    </source>
</evidence>
<dbReference type="EMBL" id="KZ149930">
    <property type="protein sequence ID" value="PZC77366.1"/>
    <property type="molecule type" value="Genomic_DNA"/>
</dbReference>
<keyword evidence="7" id="KW-1185">Reference proteome</keyword>
<evidence type="ECO:0000256" key="2">
    <source>
        <dbReference type="ARBA" id="ARBA00022676"/>
    </source>
</evidence>
<dbReference type="InterPro" id="IPR035595">
    <property type="entry name" value="UDP_glycos_trans_CS"/>
</dbReference>
<evidence type="ECO:0000256" key="3">
    <source>
        <dbReference type="ARBA" id="ARBA00022679"/>
    </source>
</evidence>
<dbReference type="FunFam" id="3.40.50.2000:FF:000050">
    <property type="entry name" value="UDP-glucuronosyltransferase"/>
    <property type="match status" value="1"/>
</dbReference>
<dbReference type="Gene3D" id="3.40.50.2000">
    <property type="entry name" value="Glycogen Phosphorylase B"/>
    <property type="match status" value="1"/>
</dbReference>
<dbReference type="SUPFAM" id="SSF53756">
    <property type="entry name" value="UDP-Glycosyltransferase/glycogen phosphorylase"/>
    <property type="match status" value="1"/>
</dbReference>
<dbReference type="GO" id="GO:0016020">
    <property type="term" value="C:membrane"/>
    <property type="evidence" value="ECO:0007669"/>
    <property type="project" value="UniProtKB-SubCell"/>
</dbReference>
<organism evidence="6 7">
    <name type="scientific">Helicoverpa armigera</name>
    <name type="common">Cotton bollworm</name>
    <name type="synonym">Heliothis armigera</name>
    <dbReference type="NCBI Taxonomy" id="29058"/>
    <lineage>
        <taxon>Eukaryota</taxon>
        <taxon>Metazoa</taxon>
        <taxon>Ecdysozoa</taxon>
        <taxon>Arthropoda</taxon>
        <taxon>Hexapoda</taxon>
        <taxon>Insecta</taxon>
        <taxon>Pterygota</taxon>
        <taxon>Neoptera</taxon>
        <taxon>Endopterygota</taxon>
        <taxon>Lepidoptera</taxon>
        <taxon>Glossata</taxon>
        <taxon>Ditrysia</taxon>
        <taxon>Noctuoidea</taxon>
        <taxon>Noctuidae</taxon>
        <taxon>Heliothinae</taxon>
        <taxon>Helicoverpa</taxon>
    </lineage>
</organism>
<dbReference type="GO" id="GO:0015020">
    <property type="term" value="F:glucuronosyltransferase activity"/>
    <property type="evidence" value="ECO:0007669"/>
    <property type="project" value="UniProtKB-EC"/>
</dbReference>
<evidence type="ECO:0000256" key="1">
    <source>
        <dbReference type="ARBA" id="ARBA00009995"/>
    </source>
</evidence>
<name>A0A2W1BXG7_HELAM</name>
<comment type="catalytic activity">
    <reaction evidence="5">
        <text>glucuronate acceptor + UDP-alpha-D-glucuronate = acceptor beta-D-glucuronoside + UDP + H(+)</text>
        <dbReference type="Rhea" id="RHEA:21032"/>
        <dbReference type="ChEBI" id="CHEBI:15378"/>
        <dbReference type="ChEBI" id="CHEBI:58052"/>
        <dbReference type="ChEBI" id="CHEBI:58223"/>
        <dbReference type="ChEBI" id="CHEBI:132367"/>
        <dbReference type="ChEBI" id="CHEBI:132368"/>
        <dbReference type="EC" id="2.4.1.17"/>
    </reaction>
</comment>
<dbReference type="InterPro" id="IPR050271">
    <property type="entry name" value="UDP-glycosyltransferase"/>
</dbReference>
<reference evidence="6 7" key="1">
    <citation type="journal article" date="2017" name="BMC Biol.">
        <title>Genomic innovations, transcriptional plasticity and gene loss underlying the evolution and divergence of two highly polyphagous and invasive Helicoverpa pest species.</title>
        <authorList>
            <person name="Pearce S.L."/>
            <person name="Clarke D.F."/>
            <person name="East P.D."/>
            <person name="Elfekih S."/>
            <person name="Gordon K.H."/>
            <person name="Jermiin L.S."/>
            <person name="McGaughran A."/>
            <person name="Oakeshott J.G."/>
            <person name="Papanikolaou A."/>
            <person name="Perera O.P."/>
            <person name="Rane R.V."/>
            <person name="Richards S."/>
            <person name="Tay W.T."/>
            <person name="Walsh T.K."/>
            <person name="Anderson A."/>
            <person name="Anderson C.J."/>
            <person name="Asgari S."/>
            <person name="Board P.G."/>
            <person name="Bretschneider A."/>
            <person name="Campbell P.M."/>
            <person name="Chertemps T."/>
            <person name="Christeller J.T."/>
            <person name="Coppin C.W."/>
            <person name="Downes S.J."/>
            <person name="Duan G."/>
            <person name="Farnsworth C.A."/>
            <person name="Good R.T."/>
            <person name="Han L.B."/>
            <person name="Han Y.C."/>
            <person name="Hatje K."/>
            <person name="Horne I."/>
            <person name="Huang Y.P."/>
            <person name="Hughes D.S."/>
            <person name="Jacquin-Joly E."/>
            <person name="James W."/>
            <person name="Jhangiani S."/>
            <person name="Kollmar M."/>
            <person name="Kuwar S.S."/>
            <person name="Li S."/>
            <person name="Liu N.Y."/>
            <person name="Maibeche M.T."/>
            <person name="Miller J.R."/>
            <person name="Montagne N."/>
            <person name="Perry T."/>
            <person name="Qu J."/>
            <person name="Song S.V."/>
            <person name="Sutton G.G."/>
            <person name="Vogel H."/>
            <person name="Walenz B.P."/>
            <person name="Xu W."/>
            <person name="Zhang H.J."/>
            <person name="Zou Z."/>
            <person name="Batterham P."/>
            <person name="Edwards O.R."/>
            <person name="Feyereisen R."/>
            <person name="Gibbs R.A."/>
            <person name="Heckel D.G."/>
            <person name="McGrath A."/>
            <person name="Robin C."/>
            <person name="Scherer S.E."/>
            <person name="Worley K.C."/>
            <person name="Wu Y.D."/>
        </authorList>
    </citation>
    <scope>NUCLEOTIDE SEQUENCE [LARGE SCALE GENOMIC DNA]</scope>
    <source>
        <strain evidence="6">Harm_GR_Male_#8</strain>
        <tissue evidence="6">Whole organism</tissue>
    </source>
</reference>
<feature type="signal peptide" evidence="5">
    <location>
        <begin position="1"/>
        <end position="20"/>
    </location>
</feature>
<keyword evidence="5" id="KW-0812">Transmembrane</keyword>
<accession>A0A2W1BXG7</accession>
<keyword evidence="2 4" id="KW-0328">Glycosyltransferase</keyword>
<keyword evidence="5" id="KW-1133">Transmembrane helix</keyword>
<protein>
    <recommendedName>
        <fullName evidence="5">UDP-glucuronosyltransferase</fullName>
        <ecNumber evidence="5">2.4.1.17</ecNumber>
    </recommendedName>
</protein>
<dbReference type="Pfam" id="PF00201">
    <property type="entry name" value="UDPGT"/>
    <property type="match status" value="1"/>
</dbReference>
<dbReference type="AlphaFoldDB" id="A0A2W1BXG7"/>
<feature type="transmembrane region" description="Helical" evidence="5">
    <location>
        <begin position="483"/>
        <end position="502"/>
    </location>
</feature>
<evidence type="ECO:0000256" key="5">
    <source>
        <dbReference type="RuleBase" id="RU362059"/>
    </source>
</evidence>
<dbReference type="PROSITE" id="PS00375">
    <property type="entry name" value="UDPGT"/>
    <property type="match status" value="1"/>
</dbReference>
<keyword evidence="3 4" id="KW-0808">Transferase</keyword>
<dbReference type="PANTHER" id="PTHR48043:SF159">
    <property type="entry name" value="EG:EG0003.4 PROTEIN-RELATED"/>
    <property type="match status" value="1"/>
</dbReference>
<dbReference type="PANTHER" id="PTHR48043">
    <property type="entry name" value="EG:EG0003.4 PROTEIN-RELATED"/>
    <property type="match status" value="1"/>
</dbReference>
<gene>
    <name evidence="6" type="primary">HaOG200260</name>
    <name evidence="6" type="ORF">B5X24_HaOG200260</name>
</gene>
<evidence type="ECO:0000256" key="4">
    <source>
        <dbReference type="RuleBase" id="RU003718"/>
    </source>
</evidence>